<reference evidence="2 3" key="1">
    <citation type="submission" date="2017-03" db="EMBL/GenBank/DDBJ databases">
        <title>Lifting the veil on microbial sulfur biogeochemistry in mining wastewaters.</title>
        <authorList>
            <person name="Kantor R.S."/>
            <person name="Colenbrander Nelson T."/>
            <person name="Marshall S."/>
            <person name="Bennett D."/>
            <person name="Apte S."/>
            <person name="Camacho D."/>
            <person name="Thomas B.C."/>
            <person name="Warren L.A."/>
            <person name="Banfield J.F."/>
        </authorList>
    </citation>
    <scope>NUCLEOTIDE SEQUENCE [LARGE SCALE GENOMIC DNA]</scope>
    <source>
        <strain evidence="2">32-68-21</strain>
    </source>
</reference>
<dbReference type="InterPro" id="IPR019533">
    <property type="entry name" value="Peptidase_S26"/>
</dbReference>
<dbReference type="GO" id="GO:0004252">
    <property type="term" value="F:serine-type endopeptidase activity"/>
    <property type="evidence" value="ECO:0007669"/>
    <property type="project" value="InterPro"/>
</dbReference>
<proteinExistence type="predicted"/>
<dbReference type="SUPFAM" id="SSF51306">
    <property type="entry name" value="LexA/Signal peptidase"/>
    <property type="match status" value="1"/>
</dbReference>
<evidence type="ECO:0000259" key="1">
    <source>
        <dbReference type="Pfam" id="PF10502"/>
    </source>
</evidence>
<dbReference type="InterPro" id="IPR036286">
    <property type="entry name" value="LexA/Signal_pep-like_sf"/>
</dbReference>
<dbReference type="AlphaFoldDB" id="A0A258HMB2"/>
<sequence length="171" mass="18537">MTWTPLDTGNRWAVLGVTVFFLTLGALIADQTPALALVNESPSVPRGLYLRQPRGAVERGAMVALPQPPIARQYLGALGMPGEVLLIKRVAAVGGDPVCREGAWVRIPGRMAPVLDRDRRGAALPAWMGCRRLAPDELFLLGDTPGSFDSRYFGPVRTGDLEGVFREALTW</sequence>
<dbReference type="Proteomes" id="UP000216147">
    <property type="component" value="Unassembled WGS sequence"/>
</dbReference>
<feature type="domain" description="Peptidase S26" evidence="1">
    <location>
        <begin position="35"/>
        <end position="165"/>
    </location>
</feature>
<dbReference type="Pfam" id="PF10502">
    <property type="entry name" value="Peptidase_S26"/>
    <property type="match status" value="1"/>
</dbReference>
<gene>
    <name evidence="2" type="ORF">B7Y86_03035</name>
</gene>
<dbReference type="GO" id="GO:0006465">
    <property type="term" value="P:signal peptide processing"/>
    <property type="evidence" value="ECO:0007669"/>
    <property type="project" value="InterPro"/>
</dbReference>
<name>A0A258HMB2_9CAUL</name>
<evidence type="ECO:0000313" key="2">
    <source>
        <dbReference type="EMBL" id="OYX58006.1"/>
    </source>
</evidence>
<accession>A0A258HMB2</accession>
<dbReference type="Gene3D" id="2.10.109.10">
    <property type="entry name" value="Umud Fragment, subunit A"/>
    <property type="match status" value="1"/>
</dbReference>
<protein>
    <recommendedName>
        <fullName evidence="1">Peptidase S26 domain-containing protein</fullName>
    </recommendedName>
</protein>
<organism evidence="2 3">
    <name type="scientific">Brevundimonas subvibrioides</name>
    <dbReference type="NCBI Taxonomy" id="74313"/>
    <lineage>
        <taxon>Bacteria</taxon>
        <taxon>Pseudomonadati</taxon>
        <taxon>Pseudomonadota</taxon>
        <taxon>Alphaproteobacteria</taxon>
        <taxon>Caulobacterales</taxon>
        <taxon>Caulobacteraceae</taxon>
        <taxon>Brevundimonas</taxon>
    </lineage>
</organism>
<evidence type="ECO:0000313" key="3">
    <source>
        <dbReference type="Proteomes" id="UP000216147"/>
    </source>
</evidence>
<comment type="caution">
    <text evidence="2">The sequence shown here is derived from an EMBL/GenBank/DDBJ whole genome shotgun (WGS) entry which is preliminary data.</text>
</comment>
<dbReference type="EMBL" id="NCEQ01000003">
    <property type="protein sequence ID" value="OYX58006.1"/>
    <property type="molecule type" value="Genomic_DNA"/>
</dbReference>